<evidence type="ECO:0000313" key="3">
    <source>
        <dbReference type="Proteomes" id="UP000604117"/>
    </source>
</evidence>
<dbReference type="SUPFAM" id="SSF53756">
    <property type="entry name" value="UDP-Glycosyltransferase/glycogen phosphorylase"/>
    <property type="match status" value="1"/>
</dbReference>
<dbReference type="Gene3D" id="3.40.50.2000">
    <property type="entry name" value="Glycogen Phosphorylase B"/>
    <property type="match status" value="2"/>
</dbReference>
<dbReference type="InterPro" id="IPR022622">
    <property type="entry name" value="DUF3492"/>
</dbReference>
<gene>
    <name evidence="2" type="primary">icsA</name>
    <name evidence="2" type="ORF">Asi02nite_26290</name>
</gene>
<evidence type="ECO:0000313" key="2">
    <source>
        <dbReference type="EMBL" id="GIF73111.1"/>
    </source>
</evidence>
<sequence>MRVALINEGTYPYAPGGVGTWCHQILNGLDGHAFHVVALTGHGGPREAAYPVPASVTAVDTYPVWDRPVTARGRITRHRRRRAASAAAVLLCRGLLGDDPHSAGMFADGLRRLTELSGDGTHPLFGVELAEVLLDAWQASAGPAAGRPPLPRLSLRDARAAAVLLEHAVRPLAYRTPPVDVCHPAAAGLPVLVALAAKWRAGVPFLLTEHGVYLRERYLEYGSARPVAVKTVLLRFYRALARLGYAEAALVAAVSRFNQRWELRHGAHPAKVVVVPNGVEPLRYPPLATEPTVPTVTWVGRIDPLKDLHTLIRAMRTVRDAEPLARLRLAGPVPETGREYAASCLDLIERLGLRAAVDLSGPVTSSRQAYADGHVVALSSISEGMPYTIIEAMMCGRPTVSTDVGGVPEVVGGAGLIVPPGDPVALGQACLELLGDADRRRALGALGRSRALAHFTVDRMLAAYRALYTDVRGATV</sequence>
<keyword evidence="3" id="KW-1185">Reference proteome</keyword>
<comment type="caution">
    <text evidence="2">The sequence shown here is derived from an EMBL/GenBank/DDBJ whole genome shotgun (WGS) entry which is preliminary data.</text>
</comment>
<dbReference type="Pfam" id="PF11997">
    <property type="entry name" value="DUF3492"/>
    <property type="match status" value="1"/>
</dbReference>
<protein>
    <submittedName>
        <fullName evidence="2">Lipopolysaccharide glycosyltransferase, putative</fullName>
    </submittedName>
</protein>
<name>A0ABQ4CPA7_9ACTN</name>
<dbReference type="InterPro" id="IPR047691">
    <property type="entry name" value="PelF-like"/>
</dbReference>
<organism evidence="2 3">
    <name type="scientific">Asanoa siamensis</name>
    <dbReference type="NCBI Taxonomy" id="926357"/>
    <lineage>
        <taxon>Bacteria</taxon>
        <taxon>Bacillati</taxon>
        <taxon>Actinomycetota</taxon>
        <taxon>Actinomycetes</taxon>
        <taxon>Micromonosporales</taxon>
        <taxon>Micromonosporaceae</taxon>
        <taxon>Asanoa</taxon>
    </lineage>
</organism>
<reference evidence="2 3" key="1">
    <citation type="submission" date="2021-01" db="EMBL/GenBank/DDBJ databases">
        <title>Whole genome shotgun sequence of Asanoa siamensis NBRC 107932.</title>
        <authorList>
            <person name="Komaki H."/>
            <person name="Tamura T."/>
        </authorList>
    </citation>
    <scope>NUCLEOTIDE SEQUENCE [LARGE SCALE GENOMIC DNA]</scope>
    <source>
        <strain evidence="2 3">NBRC 107932</strain>
    </source>
</reference>
<dbReference type="Proteomes" id="UP000604117">
    <property type="component" value="Unassembled WGS sequence"/>
</dbReference>
<feature type="domain" description="DUF3492" evidence="1">
    <location>
        <begin position="1"/>
        <end position="269"/>
    </location>
</feature>
<accession>A0ABQ4CPA7</accession>
<evidence type="ECO:0000259" key="1">
    <source>
        <dbReference type="Pfam" id="PF11997"/>
    </source>
</evidence>
<dbReference type="NCBIfam" id="NF038011">
    <property type="entry name" value="PelF"/>
    <property type="match status" value="1"/>
</dbReference>
<dbReference type="PANTHER" id="PTHR12526">
    <property type="entry name" value="GLYCOSYLTRANSFERASE"/>
    <property type="match status" value="1"/>
</dbReference>
<dbReference type="RefSeq" id="WP_203712890.1">
    <property type="nucleotide sequence ID" value="NZ_BONE01000018.1"/>
</dbReference>
<dbReference type="PANTHER" id="PTHR12526:SF636">
    <property type="entry name" value="BLL3647 PROTEIN"/>
    <property type="match status" value="1"/>
</dbReference>
<proteinExistence type="predicted"/>
<dbReference type="EMBL" id="BONE01000018">
    <property type="protein sequence ID" value="GIF73111.1"/>
    <property type="molecule type" value="Genomic_DNA"/>
</dbReference>
<dbReference type="Pfam" id="PF13692">
    <property type="entry name" value="Glyco_trans_1_4"/>
    <property type="match status" value="1"/>
</dbReference>